<sequence>MASRMGSSWNIIFLNTNLRQTRASAGRGRLRLIVIHINLPFNNENARKEFIFTEFNRDRSAGDELVEILRHSDQEEAATALMQYNQSKPSRAHWPEVRTRFMQNMDQFLPLVTLSPLFMTLLEKHTCAHNLIRTLQGITDITAKKVFIFTEFNRDRNACYELVDFLRKSDQPDAARELELYIWWTAPLVYSQDVRLTVKNANTLRSGASRWFVMDGYPPRGRVIVFLQLDELKKEAERFDHIFQQLYFSVDIHVNYSCDQILDTLKLASQQEFKKDAIIVMFIGHGHNELIQGSGQGQDEIHIKTLVDQFYERNCHATYRPKPKIFIFSCCQTNDIRNVQHSVEWDWMDGTTRTFILYAWAKGIHAIDANGYTLFGQTFSHYIAEYAWDLNLTQIFNKTADELSKADETQRPELIMKTVDRDLYFNPGLYKEK</sequence>
<dbReference type="GO" id="GO:0006508">
    <property type="term" value="P:proteolysis"/>
    <property type="evidence" value="ECO:0007669"/>
    <property type="project" value="UniProtKB-KW"/>
</dbReference>
<comment type="similarity">
    <text evidence="1">Belongs to the peptidase C14A family.</text>
</comment>
<dbReference type="GO" id="GO:0006915">
    <property type="term" value="P:apoptotic process"/>
    <property type="evidence" value="ECO:0007669"/>
    <property type="project" value="UniProtKB-KW"/>
</dbReference>
<evidence type="ECO:0000256" key="2">
    <source>
        <dbReference type="ARBA" id="ARBA00022670"/>
    </source>
</evidence>
<dbReference type="PANTHER" id="PTHR47901:SF8">
    <property type="entry name" value="CASPASE-3"/>
    <property type="match status" value="1"/>
</dbReference>
<keyword evidence="4" id="KW-0378">Hydrolase</keyword>
<dbReference type="EMBL" id="OC918382">
    <property type="protein sequence ID" value="CAD7649281.1"/>
    <property type="molecule type" value="Genomic_DNA"/>
</dbReference>
<dbReference type="PANTHER" id="PTHR47901">
    <property type="entry name" value="CASPASE RECRUITMENT DOMAIN-CONTAINING PROTEIN 18"/>
    <property type="match status" value="1"/>
</dbReference>
<evidence type="ECO:0000256" key="1">
    <source>
        <dbReference type="ARBA" id="ARBA00010134"/>
    </source>
</evidence>
<evidence type="ECO:0000313" key="6">
    <source>
        <dbReference type="EMBL" id="CAD7649281.1"/>
    </source>
</evidence>
<organism evidence="6">
    <name type="scientific">Oppiella nova</name>
    <dbReference type="NCBI Taxonomy" id="334625"/>
    <lineage>
        <taxon>Eukaryota</taxon>
        <taxon>Metazoa</taxon>
        <taxon>Ecdysozoa</taxon>
        <taxon>Arthropoda</taxon>
        <taxon>Chelicerata</taxon>
        <taxon>Arachnida</taxon>
        <taxon>Acari</taxon>
        <taxon>Acariformes</taxon>
        <taxon>Sarcoptiformes</taxon>
        <taxon>Oribatida</taxon>
        <taxon>Brachypylina</taxon>
        <taxon>Oppioidea</taxon>
        <taxon>Oppiidae</taxon>
        <taxon>Oppiella</taxon>
    </lineage>
</organism>
<dbReference type="PROSITE" id="PS50208">
    <property type="entry name" value="CASPASE_P20"/>
    <property type="match status" value="1"/>
</dbReference>
<dbReference type="Proteomes" id="UP000728032">
    <property type="component" value="Unassembled WGS sequence"/>
</dbReference>
<name>A0A7R9LWZ3_9ACAR</name>
<proteinExistence type="inferred from homology"/>
<evidence type="ECO:0000256" key="3">
    <source>
        <dbReference type="ARBA" id="ARBA00022703"/>
    </source>
</evidence>
<dbReference type="GO" id="GO:0004197">
    <property type="term" value="F:cysteine-type endopeptidase activity"/>
    <property type="evidence" value="ECO:0007669"/>
    <property type="project" value="InterPro"/>
</dbReference>
<dbReference type="InterPro" id="IPR015917">
    <property type="entry name" value="Pept_C14A"/>
</dbReference>
<dbReference type="InterPro" id="IPR001309">
    <property type="entry name" value="Pept_C14_p20"/>
</dbReference>
<reference evidence="6" key="1">
    <citation type="submission" date="2020-11" db="EMBL/GenBank/DDBJ databases">
        <authorList>
            <person name="Tran Van P."/>
        </authorList>
    </citation>
    <scope>NUCLEOTIDE SEQUENCE</scope>
</reference>
<dbReference type="SUPFAM" id="SSF52129">
    <property type="entry name" value="Caspase-like"/>
    <property type="match status" value="1"/>
</dbReference>
<dbReference type="SMART" id="SM00115">
    <property type="entry name" value="CASc"/>
    <property type="match status" value="1"/>
</dbReference>
<dbReference type="InterPro" id="IPR029030">
    <property type="entry name" value="Caspase-like_dom_sf"/>
</dbReference>
<dbReference type="AlphaFoldDB" id="A0A7R9LWZ3"/>
<dbReference type="EMBL" id="CAJPVJ010003557">
    <property type="protein sequence ID" value="CAG2167708.1"/>
    <property type="molecule type" value="Genomic_DNA"/>
</dbReference>
<evidence type="ECO:0000259" key="5">
    <source>
        <dbReference type="PROSITE" id="PS50208"/>
    </source>
</evidence>
<dbReference type="InterPro" id="IPR011600">
    <property type="entry name" value="Pept_C14_caspase"/>
</dbReference>
<keyword evidence="2" id="KW-0645">Protease</keyword>
<dbReference type="InterPro" id="IPR002398">
    <property type="entry name" value="Pept_C14"/>
</dbReference>
<accession>A0A7R9LWZ3</accession>
<evidence type="ECO:0000313" key="7">
    <source>
        <dbReference type="Proteomes" id="UP000728032"/>
    </source>
</evidence>
<dbReference type="Pfam" id="PF00656">
    <property type="entry name" value="Peptidase_C14"/>
    <property type="match status" value="1"/>
</dbReference>
<evidence type="ECO:0000256" key="4">
    <source>
        <dbReference type="ARBA" id="ARBA00022801"/>
    </source>
</evidence>
<protein>
    <recommendedName>
        <fullName evidence="5">Caspase family p20 domain-containing protein</fullName>
    </recommendedName>
</protein>
<dbReference type="Gene3D" id="3.40.50.1460">
    <property type="match status" value="1"/>
</dbReference>
<keyword evidence="7" id="KW-1185">Reference proteome</keyword>
<keyword evidence="3" id="KW-0053">Apoptosis</keyword>
<gene>
    <name evidence="6" type="ORF">ONB1V03_LOCUS7205</name>
</gene>
<feature type="domain" description="Caspase family p20" evidence="5">
    <location>
        <begin position="235"/>
        <end position="335"/>
    </location>
</feature>